<keyword evidence="1" id="KW-0175">Coiled coil</keyword>
<evidence type="ECO:0000313" key="3">
    <source>
        <dbReference type="Proteomes" id="UP000821853"/>
    </source>
</evidence>
<dbReference type="AlphaFoldDB" id="A0A9J6GLH8"/>
<feature type="coiled-coil region" evidence="1">
    <location>
        <begin position="47"/>
        <end position="81"/>
    </location>
</feature>
<evidence type="ECO:0000313" key="2">
    <source>
        <dbReference type="EMBL" id="KAH9375809.1"/>
    </source>
</evidence>
<sequence>MDKDVKEVATQLGEFRMQVRAEMRSLREGVKFCSDTTDSILEIQKDLKGLKGGMKKLIVENVELEREHPSLQTRVDELEQYQRLNNLEIKGLPNDCDELEAVKEIDKKLNEVTDESDIDICHKIDTPNSTVENVLVRFTRRSPRN</sequence>
<organism evidence="2 3">
    <name type="scientific">Haemaphysalis longicornis</name>
    <name type="common">Bush tick</name>
    <dbReference type="NCBI Taxonomy" id="44386"/>
    <lineage>
        <taxon>Eukaryota</taxon>
        <taxon>Metazoa</taxon>
        <taxon>Ecdysozoa</taxon>
        <taxon>Arthropoda</taxon>
        <taxon>Chelicerata</taxon>
        <taxon>Arachnida</taxon>
        <taxon>Acari</taxon>
        <taxon>Parasitiformes</taxon>
        <taxon>Ixodida</taxon>
        <taxon>Ixodoidea</taxon>
        <taxon>Ixodidae</taxon>
        <taxon>Haemaphysalinae</taxon>
        <taxon>Haemaphysalis</taxon>
    </lineage>
</organism>
<proteinExistence type="predicted"/>
<name>A0A9J6GLH8_HAELO</name>
<comment type="caution">
    <text evidence="2">The sequence shown here is derived from an EMBL/GenBank/DDBJ whole genome shotgun (WGS) entry which is preliminary data.</text>
</comment>
<evidence type="ECO:0000256" key="1">
    <source>
        <dbReference type="SAM" id="Coils"/>
    </source>
</evidence>
<dbReference type="Proteomes" id="UP000821853">
    <property type="component" value="Chromosome 5"/>
</dbReference>
<keyword evidence="3" id="KW-1185">Reference proteome</keyword>
<dbReference type="VEuPathDB" id="VectorBase:HLOH_048606"/>
<dbReference type="EMBL" id="JABSTR010000007">
    <property type="protein sequence ID" value="KAH9375809.1"/>
    <property type="molecule type" value="Genomic_DNA"/>
</dbReference>
<protein>
    <submittedName>
        <fullName evidence="2">Uncharacterized protein</fullName>
    </submittedName>
</protein>
<reference evidence="2 3" key="1">
    <citation type="journal article" date="2020" name="Cell">
        <title>Large-Scale Comparative Analyses of Tick Genomes Elucidate Their Genetic Diversity and Vector Capacities.</title>
        <authorList>
            <consortium name="Tick Genome and Microbiome Consortium (TIGMIC)"/>
            <person name="Jia N."/>
            <person name="Wang J."/>
            <person name="Shi W."/>
            <person name="Du L."/>
            <person name="Sun Y."/>
            <person name="Zhan W."/>
            <person name="Jiang J.F."/>
            <person name="Wang Q."/>
            <person name="Zhang B."/>
            <person name="Ji P."/>
            <person name="Bell-Sakyi L."/>
            <person name="Cui X.M."/>
            <person name="Yuan T.T."/>
            <person name="Jiang B.G."/>
            <person name="Yang W.F."/>
            <person name="Lam T.T."/>
            <person name="Chang Q.C."/>
            <person name="Ding S.J."/>
            <person name="Wang X.J."/>
            <person name="Zhu J.G."/>
            <person name="Ruan X.D."/>
            <person name="Zhao L."/>
            <person name="Wei J.T."/>
            <person name="Ye R.Z."/>
            <person name="Que T.C."/>
            <person name="Du C.H."/>
            <person name="Zhou Y.H."/>
            <person name="Cheng J.X."/>
            <person name="Dai P.F."/>
            <person name="Guo W.B."/>
            <person name="Han X.H."/>
            <person name="Huang E.J."/>
            <person name="Li L.F."/>
            <person name="Wei W."/>
            <person name="Gao Y.C."/>
            <person name="Liu J.Z."/>
            <person name="Shao H.Z."/>
            <person name="Wang X."/>
            <person name="Wang C.C."/>
            <person name="Yang T.C."/>
            <person name="Huo Q.B."/>
            <person name="Li W."/>
            <person name="Chen H.Y."/>
            <person name="Chen S.E."/>
            <person name="Zhou L.G."/>
            <person name="Ni X.B."/>
            <person name="Tian J.H."/>
            <person name="Sheng Y."/>
            <person name="Liu T."/>
            <person name="Pan Y.S."/>
            <person name="Xia L.Y."/>
            <person name="Li J."/>
            <person name="Zhao F."/>
            <person name="Cao W.C."/>
        </authorList>
    </citation>
    <scope>NUCLEOTIDE SEQUENCE [LARGE SCALE GENOMIC DNA]</scope>
    <source>
        <strain evidence="2">HaeL-2018</strain>
    </source>
</reference>
<dbReference type="OrthoDB" id="6761697at2759"/>
<accession>A0A9J6GLH8</accession>
<gene>
    <name evidence="2" type="ORF">HPB48_009865</name>
</gene>